<evidence type="ECO:0000256" key="5">
    <source>
        <dbReference type="ARBA" id="ARBA00023136"/>
    </source>
</evidence>
<proteinExistence type="inferred from homology"/>
<dbReference type="InterPro" id="IPR013604">
    <property type="entry name" value="7TM_chemorcpt"/>
</dbReference>
<dbReference type="GO" id="GO:0007635">
    <property type="term" value="P:chemosensory behavior"/>
    <property type="evidence" value="ECO:0007669"/>
    <property type="project" value="TreeGrafter"/>
</dbReference>
<dbReference type="Pfam" id="PF08395">
    <property type="entry name" value="7tm_7"/>
    <property type="match status" value="1"/>
</dbReference>
<keyword evidence="4 8" id="KW-1133">Transmembrane helix</keyword>
<dbReference type="PANTHER" id="PTHR21143:SF104">
    <property type="entry name" value="GUSTATORY RECEPTOR 8A-RELATED"/>
    <property type="match status" value="1"/>
</dbReference>
<keyword evidence="2 8" id="KW-1003">Cell membrane</keyword>
<dbReference type="PANTHER" id="PTHR21143">
    <property type="entry name" value="INVERTEBRATE GUSTATORY RECEPTOR"/>
    <property type="match status" value="1"/>
</dbReference>
<dbReference type="EMBL" id="JACMRX010000002">
    <property type="protein sequence ID" value="KAF7995568.1"/>
    <property type="molecule type" value="Genomic_DNA"/>
</dbReference>
<dbReference type="AlphaFoldDB" id="A0A835CVP1"/>
<feature type="transmembrane region" description="Helical" evidence="8">
    <location>
        <begin position="56"/>
        <end position="76"/>
    </location>
</feature>
<keyword evidence="7 8" id="KW-0807">Transducer</keyword>
<evidence type="ECO:0000256" key="3">
    <source>
        <dbReference type="ARBA" id="ARBA00022692"/>
    </source>
</evidence>
<keyword evidence="3 8" id="KW-0812">Transmembrane</keyword>
<evidence type="ECO:0000313" key="10">
    <source>
        <dbReference type="Proteomes" id="UP000639338"/>
    </source>
</evidence>
<feature type="transmembrane region" description="Helical" evidence="8">
    <location>
        <begin position="382"/>
        <end position="402"/>
    </location>
</feature>
<feature type="transmembrane region" description="Helical" evidence="8">
    <location>
        <begin position="180"/>
        <end position="203"/>
    </location>
</feature>
<comment type="similarity">
    <text evidence="8">Belongs to the insect chemoreceptor superfamily. Gustatory receptor (GR) family.</text>
</comment>
<protein>
    <recommendedName>
        <fullName evidence="8">Gustatory receptor</fullName>
    </recommendedName>
</protein>
<accession>A0A835CVP1</accession>
<name>A0A835CVP1_APHGI</name>
<dbReference type="GO" id="GO:0043025">
    <property type="term" value="C:neuronal cell body"/>
    <property type="evidence" value="ECO:0007669"/>
    <property type="project" value="TreeGrafter"/>
</dbReference>
<organism evidence="9 10">
    <name type="scientific">Aphidius gifuensis</name>
    <name type="common">Parasitoid wasp</name>
    <dbReference type="NCBI Taxonomy" id="684658"/>
    <lineage>
        <taxon>Eukaryota</taxon>
        <taxon>Metazoa</taxon>
        <taxon>Ecdysozoa</taxon>
        <taxon>Arthropoda</taxon>
        <taxon>Hexapoda</taxon>
        <taxon>Insecta</taxon>
        <taxon>Pterygota</taxon>
        <taxon>Neoptera</taxon>
        <taxon>Endopterygota</taxon>
        <taxon>Hymenoptera</taxon>
        <taxon>Apocrita</taxon>
        <taxon>Ichneumonoidea</taxon>
        <taxon>Braconidae</taxon>
        <taxon>Aphidiinae</taxon>
        <taxon>Aphidius</taxon>
    </lineage>
</organism>
<keyword evidence="6 8" id="KW-0675">Receptor</keyword>
<comment type="function">
    <text evidence="8">Gustatory receptor which mediates acceptance or avoidance behavior, depending on its substrates.</text>
</comment>
<keyword evidence="5 8" id="KW-0472">Membrane</keyword>
<evidence type="ECO:0000256" key="1">
    <source>
        <dbReference type="ARBA" id="ARBA00004651"/>
    </source>
</evidence>
<evidence type="ECO:0000256" key="2">
    <source>
        <dbReference type="ARBA" id="ARBA00022475"/>
    </source>
</evidence>
<feature type="transmembrane region" description="Helical" evidence="8">
    <location>
        <begin position="88"/>
        <end position="111"/>
    </location>
</feature>
<comment type="caution">
    <text evidence="9">The sequence shown here is derived from an EMBL/GenBank/DDBJ whole genome shotgun (WGS) entry which is preliminary data.</text>
</comment>
<dbReference type="GO" id="GO:0008049">
    <property type="term" value="P:male courtship behavior"/>
    <property type="evidence" value="ECO:0007669"/>
    <property type="project" value="TreeGrafter"/>
</dbReference>
<feature type="transmembrane region" description="Helical" evidence="8">
    <location>
        <begin position="148"/>
        <end position="168"/>
    </location>
</feature>
<dbReference type="GO" id="GO:0030424">
    <property type="term" value="C:axon"/>
    <property type="evidence" value="ECO:0007669"/>
    <property type="project" value="TreeGrafter"/>
</dbReference>
<gene>
    <name evidence="9" type="ORF">HCN44_006675</name>
</gene>
<evidence type="ECO:0000256" key="8">
    <source>
        <dbReference type="RuleBase" id="RU363108"/>
    </source>
</evidence>
<evidence type="ECO:0000313" key="9">
    <source>
        <dbReference type="EMBL" id="KAF7995568.1"/>
    </source>
</evidence>
<evidence type="ECO:0000256" key="4">
    <source>
        <dbReference type="ARBA" id="ARBA00022989"/>
    </source>
</evidence>
<sequence>MLTSSEDLINVSFDKDENTQSLENVLGPTIIVSWLLGGGVSRPLKSPLFLTILLRLINFSVCTVIVIYGAIDFFFFENVFKSDTFKIIYYFNKGVCYISSYYYVFQGLIYYTKWPIYVKKINNIDKKMRQSGLQNDDDSIKKFQGMTLLATFALGPLSCVCHALYYLYYFPEDLFPSDLLLYHTICQSLSVNFGYTLTAYGIFTRLRVINRGISRIGDQFTATMIIIEIRRAREVHHAICRFVRFINSIHGIHLLLTSLNAFTMIVGTLFRIYMGVVENRGGFMTINNMIWMTYASQFALTCWICTFACRESAKTGLLIHEIIVRRMPKGPRSCELYAIETNQNYDDPEVLLRNEISDFSAQLDHSIIKFTACEFFSMNNELLQCFIGVITTYLIILVQFYVPEH</sequence>
<dbReference type="GO" id="GO:0050909">
    <property type="term" value="P:sensory perception of taste"/>
    <property type="evidence" value="ECO:0007669"/>
    <property type="project" value="InterPro"/>
</dbReference>
<reference evidence="9 10" key="1">
    <citation type="submission" date="2020-08" db="EMBL/GenBank/DDBJ databases">
        <title>Aphidius gifuensis genome sequencing and assembly.</title>
        <authorList>
            <person name="Du Z."/>
        </authorList>
    </citation>
    <scope>NUCLEOTIDE SEQUENCE [LARGE SCALE GENOMIC DNA]</scope>
    <source>
        <strain evidence="9">YNYX2018</strain>
        <tissue evidence="9">Adults</tissue>
    </source>
</reference>
<comment type="subcellular location">
    <subcellularLocation>
        <location evidence="1 8">Cell membrane</location>
        <topology evidence="1 8">Multi-pass membrane protein</topology>
    </subcellularLocation>
</comment>
<evidence type="ECO:0000256" key="7">
    <source>
        <dbReference type="ARBA" id="ARBA00023224"/>
    </source>
</evidence>
<dbReference type="GO" id="GO:0007165">
    <property type="term" value="P:signal transduction"/>
    <property type="evidence" value="ECO:0007669"/>
    <property type="project" value="UniProtKB-KW"/>
</dbReference>
<dbReference type="GO" id="GO:0030425">
    <property type="term" value="C:dendrite"/>
    <property type="evidence" value="ECO:0007669"/>
    <property type="project" value="TreeGrafter"/>
</dbReference>
<feature type="transmembrane region" description="Helical" evidence="8">
    <location>
        <begin position="289"/>
        <end position="309"/>
    </location>
</feature>
<evidence type="ECO:0000256" key="6">
    <source>
        <dbReference type="ARBA" id="ARBA00023170"/>
    </source>
</evidence>
<dbReference type="OrthoDB" id="7664205at2759"/>
<dbReference type="GO" id="GO:0005886">
    <property type="term" value="C:plasma membrane"/>
    <property type="evidence" value="ECO:0007669"/>
    <property type="project" value="UniProtKB-SubCell"/>
</dbReference>
<feature type="transmembrane region" description="Helical" evidence="8">
    <location>
        <begin position="251"/>
        <end position="274"/>
    </location>
</feature>
<keyword evidence="10" id="KW-1185">Reference proteome</keyword>
<dbReference type="Proteomes" id="UP000639338">
    <property type="component" value="Unassembled WGS sequence"/>
</dbReference>